<dbReference type="AlphaFoldDB" id="F2N891"/>
<dbReference type="KEGG" id="cgo:Corgl_1168"/>
<dbReference type="PANTHER" id="PTHR10353:SF122">
    <property type="entry name" value="6-PHOSPHO-BETA-GLUCOSIDASE ASCB-RELATED"/>
    <property type="match status" value="1"/>
</dbReference>
<dbReference type="SUPFAM" id="SSF51445">
    <property type="entry name" value="(Trans)glycosidases"/>
    <property type="match status" value="1"/>
</dbReference>
<sequence>MSTELDMNPPTGFPKHFLWGGAIAANQAEGAWDVDGKGVSVADIEILPDRYSRTNVVGFSHTRDEIEAAMTDGAGYYPRRHAIDFYHTYQEDLALMAEMGFTCLRTSISWARIFPHGDDSQPCELGLRFYDRLIDAMLKLGIEPVMTISHYEMPVDLVLKYGGWASSTVRTCFVRLCGVLFERYRGKVKYWIPFNQINCLGGWGEFASLGLLRDAIEADGSLVYQALHNQFCANAEAVKLAHEIDPAARVGVMLGDDPSYAATCEPADVLAALRYRQMRNYFFSDVLVRGCYPGYAIRYFNEQGIALDASADDLELLRMHPVDFFSCSYYYSKIIDARSPEQPRDNPHLQRSVWGWSTDPIGLRISLNQYWDRYHLPIFIAENGLGALDEVVDDTVHDDYRIAYLKAHIEAMREAIRDGVDVFGYTSWGPIDIVSCSQGEMSKRYGFIYVDLDDRGQGSGVRLKKDSFAWYQRVIASNGTELD</sequence>
<dbReference type="Pfam" id="PF00232">
    <property type="entry name" value="Glyco_hydro_1"/>
    <property type="match status" value="1"/>
</dbReference>
<dbReference type="STRING" id="700015.Corgl_1168"/>
<dbReference type="RefSeq" id="WP_013709017.1">
    <property type="nucleotide sequence ID" value="NC_015389.1"/>
</dbReference>
<dbReference type="eggNOG" id="COG2723">
    <property type="taxonomic scope" value="Bacteria"/>
</dbReference>
<name>F2N891_CORGP</name>
<dbReference type="Proteomes" id="UP000006851">
    <property type="component" value="Chromosome"/>
</dbReference>
<dbReference type="FunFam" id="3.20.20.80:FF:000004">
    <property type="entry name" value="Beta-glucosidase 6-phospho-beta-glucosidase"/>
    <property type="match status" value="1"/>
</dbReference>
<comment type="similarity">
    <text evidence="1 4">Belongs to the glycosyl hydrolase 1 family.</text>
</comment>
<evidence type="ECO:0000313" key="5">
    <source>
        <dbReference type="EMBL" id="AEB07274.1"/>
    </source>
</evidence>
<evidence type="ECO:0000256" key="4">
    <source>
        <dbReference type="RuleBase" id="RU003690"/>
    </source>
</evidence>
<dbReference type="GO" id="GO:0016052">
    <property type="term" value="P:carbohydrate catabolic process"/>
    <property type="evidence" value="ECO:0007669"/>
    <property type="project" value="TreeGrafter"/>
</dbReference>
<keyword evidence="3 5" id="KW-0326">Glycosidase</keyword>
<dbReference type="PRINTS" id="PR00131">
    <property type="entry name" value="GLHYDRLASE1"/>
</dbReference>
<evidence type="ECO:0000256" key="3">
    <source>
        <dbReference type="ARBA" id="ARBA00023295"/>
    </source>
</evidence>
<dbReference type="EC" id="3.2.1.86" evidence="5"/>
<dbReference type="HOGENOM" id="CLU_001859_0_2_11"/>
<accession>F2N891</accession>
<dbReference type="InterPro" id="IPR001360">
    <property type="entry name" value="Glyco_hydro_1"/>
</dbReference>
<gene>
    <name evidence="5" type="ordered locus">Corgl_1168</name>
</gene>
<reference evidence="6" key="1">
    <citation type="journal article" date="2013" name="Stand. Genomic Sci.">
        <title>Complete genome sequence of Coriobacterium glomerans type strain (PW2(T)) from the midgut of Pyrrhocoris apterus L. (red soldier bug).</title>
        <authorList>
            <person name="Stackebrandt E."/>
            <person name="Zeytun A."/>
            <person name="Lapidus A."/>
            <person name="Nolan M."/>
            <person name="Lucas S."/>
            <person name="Hammon N."/>
            <person name="Deshpande S."/>
            <person name="Cheng J.F."/>
            <person name="Tapia R."/>
            <person name="Goodwin L.A."/>
            <person name="Pitluck S."/>
            <person name="Liolios K."/>
            <person name="Pagani I."/>
            <person name="Ivanova N."/>
            <person name="Mavromatis K."/>
            <person name="Mikhailova N."/>
            <person name="Huntemann M."/>
            <person name="Pati A."/>
            <person name="Chen A."/>
            <person name="Palaniappan K."/>
            <person name="Chang Y.J."/>
            <person name="Land M."/>
            <person name="Hauser L."/>
            <person name="Rohde M."/>
            <person name="Pukall R."/>
            <person name="Goker M."/>
            <person name="Detter J.C."/>
            <person name="Woyke T."/>
            <person name="Bristow J."/>
            <person name="Eisen J.A."/>
            <person name="Markowitz V."/>
            <person name="Hugenholtz P."/>
            <person name="Kyrpides N.C."/>
            <person name="Klenk H.P."/>
        </authorList>
    </citation>
    <scope>NUCLEOTIDE SEQUENCE</scope>
    <source>
        <strain evidence="6">ATCC 49209 / DSM 20642 / JCM 10262 / PW2</strain>
    </source>
</reference>
<evidence type="ECO:0000313" key="6">
    <source>
        <dbReference type="Proteomes" id="UP000006851"/>
    </source>
</evidence>
<proteinExistence type="inferred from homology"/>
<dbReference type="InterPro" id="IPR017853">
    <property type="entry name" value="GH"/>
</dbReference>
<keyword evidence="2 5" id="KW-0378">Hydrolase</keyword>
<evidence type="ECO:0000256" key="1">
    <source>
        <dbReference type="ARBA" id="ARBA00010838"/>
    </source>
</evidence>
<evidence type="ECO:0000256" key="2">
    <source>
        <dbReference type="ARBA" id="ARBA00022801"/>
    </source>
</evidence>
<dbReference type="Gene3D" id="3.20.20.80">
    <property type="entry name" value="Glycosidases"/>
    <property type="match status" value="1"/>
</dbReference>
<dbReference type="PROSITE" id="PS00653">
    <property type="entry name" value="GLYCOSYL_HYDROL_F1_2"/>
    <property type="match status" value="1"/>
</dbReference>
<protein>
    <submittedName>
        <fullName evidence="5">Glycoside hydrolase family 1</fullName>
        <ecNumber evidence="5">3.2.1.86</ecNumber>
    </submittedName>
</protein>
<organism evidence="5 6">
    <name type="scientific">Coriobacterium glomerans (strain ATCC 49209 / DSM 20642 / JCM 10262 / PW2)</name>
    <dbReference type="NCBI Taxonomy" id="700015"/>
    <lineage>
        <taxon>Bacteria</taxon>
        <taxon>Bacillati</taxon>
        <taxon>Actinomycetota</taxon>
        <taxon>Coriobacteriia</taxon>
        <taxon>Coriobacteriales</taxon>
        <taxon>Coriobacteriaceae</taxon>
        <taxon>Coriobacterium</taxon>
    </lineage>
</organism>
<dbReference type="GO" id="GO:0008706">
    <property type="term" value="F:6-phospho-beta-glucosidase activity"/>
    <property type="evidence" value="ECO:0007669"/>
    <property type="project" value="UniProtKB-EC"/>
</dbReference>
<dbReference type="EMBL" id="CP002628">
    <property type="protein sequence ID" value="AEB07274.1"/>
    <property type="molecule type" value="Genomic_DNA"/>
</dbReference>
<dbReference type="InterPro" id="IPR033132">
    <property type="entry name" value="GH_1_N_CS"/>
</dbReference>
<keyword evidence="6" id="KW-1185">Reference proteome</keyword>
<dbReference type="GO" id="GO:0005829">
    <property type="term" value="C:cytosol"/>
    <property type="evidence" value="ECO:0007669"/>
    <property type="project" value="TreeGrafter"/>
</dbReference>
<dbReference type="PANTHER" id="PTHR10353">
    <property type="entry name" value="GLYCOSYL HYDROLASE"/>
    <property type="match status" value="1"/>
</dbReference>